<keyword evidence="2" id="KW-0597">Phosphoprotein</keyword>
<proteinExistence type="predicted"/>
<dbReference type="InterPro" id="IPR008207">
    <property type="entry name" value="Sig_transdc_His_kin_Hpt_dom"/>
</dbReference>
<reference evidence="4 5" key="1">
    <citation type="submission" date="2019-02" db="EMBL/GenBank/DDBJ databases">
        <title>Genomic Encyclopedia of Type Strains, Phase IV (KMG-IV): sequencing the most valuable type-strain genomes for metagenomic binning, comparative biology and taxonomic classification.</title>
        <authorList>
            <person name="Goeker M."/>
        </authorList>
    </citation>
    <scope>NUCLEOTIDE SEQUENCE [LARGE SCALE GENOMIC DNA]</scope>
    <source>
        <strain evidence="4 5">DSM 21056</strain>
    </source>
</reference>
<feature type="modified residue" description="Phosphohistidine" evidence="2">
    <location>
        <position position="186"/>
    </location>
</feature>
<dbReference type="AlphaFoldDB" id="A0A4Q8CZ37"/>
<evidence type="ECO:0000313" key="4">
    <source>
        <dbReference type="EMBL" id="RZU98271.1"/>
    </source>
</evidence>
<dbReference type="GO" id="GO:0000160">
    <property type="term" value="P:phosphorelay signal transduction system"/>
    <property type="evidence" value="ECO:0007669"/>
    <property type="project" value="UniProtKB-KW"/>
</dbReference>
<dbReference type="SUPFAM" id="SSF47226">
    <property type="entry name" value="Histidine-containing phosphotransfer domain, HPT domain"/>
    <property type="match status" value="2"/>
</dbReference>
<keyword evidence="1" id="KW-0902">Two-component regulatory system</keyword>
<dbReference type="OrthoDB" id="6174358at2"/>
<evidence type="ECO:0000259" key="3">
    <source>
        <dbReference type="PROSITE" id="PS50894"/>
    </source>
</evidence>
<dbReference type="GO" id="GO:0004672">
    <property type="term" value="F:protein kinase activity"/>
    <property type="evidence" value="ECO:0007669"/>
    <property type="project" value="UniProtKB-ARBA"/>
</dbReference>
<evidence type="ECO:0000256" key="1">
    <source>
        <dbReference type="ARBA" id="ARBA00023012"/>
    </source>
</evidence>
<dbReference type="InterPro" id="IPR036641">
    <property type="entry name" value="HPT_dom_sf"/>
</dbReference>
<dbReference type="Proteomes" id="UP000292298">
    <property type="component" value="Unassembled WGS sequence"/>
</dbReference>
<evidence type="ECO:0000313" key="5">
    <source>
        <dbReference type="Proteomes" id="UP000292298"/>
    </source>
</evidence>
<sequence length="241" mass="25830">MVPRDFDREAGLACVDGDETLYESVLAIFHQQLRDHFASLPDSLRGPYDEVVVRQVHSLKGSAGSVGANRIEASAAAIDRRLKSGDGDIDEALIGKLAVALQSAINHSVGHINGIELPFGINAKGYSKRVIARDFDREAGLDCVDGDEALYESVLAVFHQQLMDDLVSLPDSLRKPRDNAVMRQVHSLKGSALSVGAKRIEVSAAAVDRRLKSGDGHIDEALIGELAAALQSAINSLESSH</sequence>
<dbReference type="Gene3D" id="1.20.120.160">
    <property type="entry name" value="HPT domain"/>
    <property type="match status" value="2"/>
</dbReference>
<protein>
    <submittedName>
        <fullName evidence="4">HPt (Histidine-containing phosphotransfer) domain-containing protein</fullName>
    </submittedName>
</protein>
<accession>A0A4Q8CZ37</accession>
<dbReference type="Pfam" id="PF01627">
    <property type="entry name" value="Hpt"/>
    <property type="match status" value="2"/>
</dbReference>
<feature type="domain" description="HPt" evidence="3">
    <location>
        <begin position="18"/>
        <end position="115"/>
    </location>
</feature>
<dbReference type="CDD" id="cd00088">
    <property type="entry name" value="HPT"/>
    <property type="match status" value="2"/>
</dbReference>
<feature type="domain" description="HPt" evidence="3">
    <location>
        <begin position="147"/>
        <end position="241"/>
    </location>
</feature>
<feature type="modified residue" description="Phosphohistidine" evidence="2">
    <location>
        <position position="57"/>
    </location>
</feature>
<name>A0A4Q8CZ37_9GAMM</name>
<comment type="caution">
    <text evidence="4">The sequence shown here is derived from an EMBL/GenBank/DDBJ whole genome shotgun (WGS) entry which is preliminary data.</text>
</comment>
<dbReference type="RefSeq" id="WP_130502603.1">
    <property type="nucleotide sequence ID" value="NZ_SHLI01000001.1"/>
</dbReference>
<keyword evidence="5" id="KW-1185">Reference proteome</keyword>
<organism evidence="4 5">
    <name type="scientific">Spiribacter vilamensis</name>
    <dbReference type="NCBI Taxonomy" id="531306"/>
    <lineage>
        <taxon>Bacteria</taxon>
        <taxon>Pseudomonadati</taxon>
        <taxon>Pseudomonadota</taxon>
        <taxon>Gammaproteobacteria</taxon>
        <taxon>Chromatiales</taxon>
        <taxon>Ectothiorhodospiraceae</taxon>
        <taxon>Spiribacter</taxon>
    </lineage>
</organism>
<dbReference type="PROSITE" id="PS50894">
    <property type="entry name" value="HPT"/>
    <property type="match status" value="2"/>
</dbReference>
<gene>
    <name evidence="4" type="ORF">EV698_0515</name>
</gene>
<evidence type="ECO:0000256" key="2">
    <source>
        <dbReference type="PROSITE-ProRule" id="PRU00110"/>
    </source>
</evidence>
<dbReference type="EMBL" id="SHLI01000001">
    <property type="protein sequence ID" value="RZU98271.1"/>
    <property type="molecule type" value="Genomic_DNA"/>
</dbReference>